<dbReference type="GO" id="GO:0016787">
    <property type="term" value="F:hydrolase activity"/>
    <property type="evidence" value="ECO:0007669"/>
    <property type="project" value="UniProtKB-KW"/>
</dbReference>
<keyword evidence="4" id="KW-1185">Reference proteome</keyword>
<dbReference type="InterPro" id="IPR015797">
    <property type="entry name" value="NUDIX_hydrolase-like_dom_sf"/>
</dbReference>
<protein>
    <submittedName>
        <fullName evidence="3">NUDIX domain-containing protein</fullName>
    </submittedName>
</protein>
<organism evidence="3 4">
    <name type="scientific">Oceanirhabdus seepicola</name>
    <dbReference type="NCBI Taxonomy" id="2828781"/>
    <lineage>
        <taxon>Bacteria</taxon>
        <taxon>Bacillati</taxon>
        <taxon>Bacillota</taxon>
        <taxon>Clostridia</taxon>
        <taxon>Eubacteriales</taxon>
        <taxon>Clostridiaceae</taxon>
        <taxon>Oceanirhabdus</taxon>
    </lineage>
</organism>
<dbReference type="InterPro" id="IPR020084">
    <property type="entry name" value="NUDIX_hydrolase_CS"/>
</dbReference>
<dbReference type="AlphaFoldDB" id="A0A9J6P636"/>
<dbReference type="InterPro" id="IPR000086">
    <property type="entry name" value="NUDIX_hydrolase_dom"/>
</dbReference>
<dbReference type="Pfam" id="PF00293">
    <property type="entry name" value="NUDIX"/>
    <property type="match status" value="1"/>
</dbReference>
<dbReference type="PROSITE" id="PS51462">
    <property type="entry name" value="NUDIX"/>
    <property type="match status" value="1"/>
</dbReference>
<reference evidence="3" key="2">
    <citation type="submission" date="2021-04" db="EMBL/GenBank/DDBJ databases">
        <authorList>
            <person name="Dong X."/>
        </authorList>
    </citation>
    <scope>NUCLEOTIDE SEQUENCE</scope>
    <source>
        <strain evidence="3">ZWT</strain>
    </source>
</reference>
<comment type="caution">
    <text evidence="3">The sequence shown here is derived from an EMBL/GenBank/DDBJ whole genome shotgun (WGS) entry which is preliminary data.</text>
</comment>
<accession>A0A9J6P636</accession>
<proteinExistence type="predicted"/>
<dbReference type="Gene3D" id="3.90.79.10">
    <property type="entry name" value="Nucleoside Triphosphate Pyrophosphohydrolase"/>
    <property type="match status" value="1"/>
</dbReference>
<evidence type="ECO:0000313" key="3">
    <source>
        <dbReference type="EMBL" id="MCM1991577.1"/>
    </source>
</evidence>
<dbReference type="PROSITE" id="PS00893">
    <property type="entry name" value="NUDIX_BOX"/>
    <property type="match status" value="1"/>
</dbReference>
<sequence>MCLKEEILDLIDENDKIIGQASRSEVSKEGIKNYRVINAFIRNKEGQLWIPRRTDNKRIFPLALDMSVGGHVERGESYLQGFKRELLEELNIRLEDVEYREVLYLNPYKDDISSFMKVYEIYFENTPDYNKSDFIESYWLTPEEVIERITEGDSAKSDLIKVTKLLYSE</sequence>
<reference evidence="3" key="1">
    <citation type="journal article" date="2021" name="mSystems">
        <title>Bacteria and Archaea Synergistically Convert Glycine Betaine to Biogenic Methane in the Formosa Cold Seep of the South China Sea.</title>
        <authorList>
            <person name="Li L."/>
            <person name="Zhang W."/>
            <person name="Zhang S."/>
            <person name="Song L."/>
            <person name="Sun Q."/>
            <person name="Zhang H."/>
            <person name="Xiang H."/>
            <person name="Dong X."/>
        </authorList>
    </citation>
    <scope>NUCLEOTIDE SEQUENCE</scope>
    <source>
        <strain evidence="3">ZWT</strain>
    </source>
</reference>
<keyword evidence="1" id="KW-0378">Hydrolase</keyword>
<dbReference type="SUPFAM" id="SSF55811">
    <property type="entry name" value="Nudix"/>
    <property type="match status" value="1"/>
</dbReference>
<gene>
    <name evidence="3" type="ORF">KDK92_17720</name>
</gene>
<dbReference type="CDD" id="cd24154">
    <property type="entry name" value="NUDIX_DR0079"/>
    <property type="match status" value="1"/>
</dbReference>
<dbReference type="PANTHER" id="PTHR10885:SF0">
    <property type="entry name" value="ISOPENTENYL-DIPHOSPHATE DELTA-ISOMERASE"/>
    <property type="match status" value="1"/>
</dbReference>
<evidence type="ECO:0000313" key="4">
    <source>
        <dbReference type="Proteomes" id="UP001056429"/>
    </source>
</evidence>
<dbReference type="RefSeq" id="WP_250860719.1">
    <property type="nucleotide sequence ID" value="NZ_JAGSOJ010000004.1"/>
</dbReference>
<evidence type="ECO:0000256" key="1">
    <source>
        <dbReference type="ARBA" id="ARBA00022801"/>
    </source>
</evidence>
<evidence type="ECO:0000259" key="2">
    <source>
        <dbReference type="PROSITE" id="PS51462"/>
    </source>
</evidence>
<dbReference type="Proteomes" id="UP001056429">
    <property type="component" value="Unassembled WGS sequence"/>
</dbReference>
<dbReference type="PANTHER" id="PTHR10885">
    <property type="entry name" value="ISOPENTENYL-DIPHOSPHATE DELTA-ISOMERASE"/>
    <property type="match status" value="1"/>
</dbReference>
<dbReference type="EMBL" id="JAGSOJ010000004">
    <property type="protein sequence ID" value="MCM1991577.1"/>
    <property type="molecule type" value="Genomic_DNA"/>
</dbReference>
<name>A0A9J6P636_9CLOT</name>
<feature type="domain" description="Nudix hydrolase" evidence="2">
    <location>
        <begin position="32"/>
        <end position="162"/>
    </location>
</feature>